<organism evidence="2">
    <name type="scientific">Darwinula stevensoni</name>
    <dbReference type="NCBI Taxonomy" id="69355"/>
    <lineage>
        <taxon>Eukaryota</taxon>
        <taxon>Metazoa</taxon>
        <taxon>Ecdysozoa</taxon>
        <taxon>Arthropoda</taxon>
        <taxon>Crustacea</taxon>
        <taxon>Oligostraca</taxon>
        <taxon>Ostracoda</taxon>
        <taxon>Podocopa</taxon>
        <taxon>Podocopida</taxon>
        <taxon>Darwinulocopina</taxon>
        <taxon>Darwinuloidea</taxon>
        <taxon>Darwinulidae</taxon>
        <taxon>Darwinula</taxon>
    </lineage>
</organism>
<evidence type="ECO:0000313" key="3">
    <source>
        <dbReference type="Proteomes" id="UP000677054"/>
    </source>
</evidence>
<dbReference type="EMBL" id="CAJPEV010001466">
    <property type="protein sequence ID" value="CAG0892817.1"/>
    <property type="molecule type" value="Genomic_DNA"/>
</dbReference>
<evidence type="ECO:0000313" key="2">
    <source>
        <dbReference type="EMBL" id="CAD7247478.1"/>
    </source>
</evidence>
<evidence type="ECO:0000256" key="1">
    <source>
        <dbReference type="SAM" id="MobiDB-lite"/>
    </source>
</evidence>
<protein>
    <submittedName>
        <fullName evidence="2">Uncharacterized protein</fullName>
    </submittedName>
</protein>
<keyword evidence="3" id="KW-1185">Reference proteome</keyword>
<name>A0A7R9A7D3_9CRUS</name>
<proteinExistence type="predicted"/>
<dbReference type="Proteomes" id="UP000677054">
    <property type="component" value="Unassembled WGS sequence"/>
</dbReference>
<dbReference type="AlphaFoldDB" id="A0A7R9A7D3"/>
<accession>A0A7R9A7D3</accession>
<feature type="region of interest" description="Disordered" evidence="1">
    <location>
        <begin position="83"/>
        <end position="103"/>
    </location>
</feature>
<reference evidence="2" key="1">
    <citation type="submission" date="2020-11" db="EMBL/GenBank/DDBJ databases">
        <authorList>
            <person name="Tran Van P."/>
        </authorList>
    </citation>
    <scope>NUCLEOTIDE SEQUENCE</scope>
</reference>
<gene>
    <name evidence="2" type="ORF">DSTB1V02_LOCUS7309</name>
</gene>
<sequence length="145" mass="16363">MTVNIEKGVPNYFQTAKRQENDQYSLGIKETSMNLEVKNKQSSLHVTCNNTLRDKGSYSSAADDPTKGAAACPHLDAYQHDKACPTRTAKKTAPNPDDDPLSTAAKHVKVKDGEQGEYFQHEWKDGRHLIILLLSELHLFMFFFH</sequence>
<dbReference type="EMBL" id="LR900983">
    <property type="protein sequence ID" value="CAD7247478.1"/>
    <property type="molecule type" value="Genomic_DNA"/>
</dbReference>